<dbReference type="OrthoDB" id="1741717at2759"/>
<organism evidence="4 5">
    <name type="scientific">Cloeon dipterum</name>
    <dbReference type="NCBI Taxonomy" id="197152"/>
    <lineage>
        <taxon>Eukaryota</taxon>
        <taxon>Metazoa</taxon>
        <taxon>Ecdysozoa</taxon>
        <taxon>Arthropoda</taxon>
        <taxon>Hexapoda</taxon>
        <taxon>Insecta</taxon>
        <taxon>Pterygota</taxon>
        <taxon>Palaeoptera</taxon>
        <taxon>Ephemeroptera</taxon>
        <taxon>Pisciforma</taxon>
        <taxon>Baetidae</taxon>
        <taxon>Cloeon</taxon>
    </lineage>
</organism>
<keyword evidence="5" id="KW-1185">Reference proteome</keyword>
<evidence type="ECO:0000256" key="1">
    <source>
        <dbReference type="ARBA" id="ARBA00023242"/>
    </source>
</evidence>
<dbReference type="InterPro" id="IPR038704">
    <property type="entry name" value="YEAST_sf"/>
</dbReference>
<evidence type="ECO:0000313" key="4">
    <source>
        <dbReference type="EMBL" id="CAB3373855.1"/>
    </source>
</evidence>
<dbReference type="AlphaFoldDB" id="A0A8S1D184"/>
<dbReference type="Proteomes" id="UP000494165">
    <property type="component" value="Unassembled WGS sequence"/>
</dbReference>
<keyword evidence="1 2" id="KW-0539">Nucleus</keyword>
<dbReference type="PROSITE" id="PS51037">
    <property type="entry name" value="YEATS"/>
    <property type="match status" value="1"/>
</dbReference>
<dbReference type="GO" id="GO:0006355">
    <property type="term" value="P:regulation of DNA-templated transcription"/>
    <property type="evidence" value="ECO:0007669"/>
    <property type="project" value="InterPro"/>
</dbReference>
<evidence type="ECO:0000256" key="2">
    <source>
        <dbReference type="PROSITE-ProRule" id="PRU00376"/>
    </source>
</evidence>
<feature type="domain" description="YEATS" evidence="3">
    <location>
        <begin position="165"/>
        <end position="308"/>
    </location>
</feature>
<name>A0A8S1D184_9INSE</name>
<protein>
    <recommendedName>
        <fullName evidence="3">YEATS domain-containing protein</fullName>
    </recommendedName>
</protein>
<proteinExistence type="predicted"/>
<dbReference type="EMBL" id="CADEPI010000090">
    <property type="protein sequence ID" value="CAB3373855.1"/>
    <property type="molecule type" value="Genomic_DNA"/>
</dbReference>
<comment type="caution">
    <text evidence="4">The sequence shown here is derived from an EMBL/GenBank/DDBJ whole genome shotgun (WGS) entry which is preliminary data.</text>
</comment>
<dbReference type="CDD" id="cd16907">
    <property type="entry name" value="YEATS_YEATS2_like"/>
    <property type="match status" value="1"/>
</dbReference>
<evidence type="ECO:0000259" key="3">
    <source>
        <dbReference type="PROSITE" id="PS51037"/>
    </source>
</evidence>
<dbReference type="PANTHER" id="PTHR23195">
    <property type="entry name" value="YEATS DOMAIN"/>
    <property type="match status" value="1"/>
</dbReference>
<evidence type="ECO:0000313" key="5">
    <source>
        <dbReference type="Proteomes" id="UP000494165"/>
    </source>
</evidence>
<reference evidence="4 5" key="1">
    <citation type="submission" date="2020-04" db="EMBL/GenBank/DDBJ databases">
        <authorList>
            <person name="Alioto T."/>
            <person name="Alioto T."/>
            <person name="Gomez Garrido J."/>
        </authorList>
    </citation>
    <scope>NUCLEOTIDE SEQUENCE [LARGE SCALE GENOMIC DNA]</scope>
</reference>
<dbReference type="InterPro" id="IPR055129">
    <property type="entry name" value="YEATS_dom"/>
</dbReference>
<gene>
    <name evidence="4" type="ORF">CLODIP_2_CD11670</name>
</gene>
<comment type="subcellular location">
    <subcellularLocation>
        <location evidence="2">Nucleus</location>
    </subcellularLocation>
</comment>
<dbReference type="InterPro" id="IPR055127">
    <property type="entry name" value="YEATS2_3HBD"/>
</dbReference>
<dbReference type="Gene3D" id="2.60.40.1970">
    <property type="entry name" value="YEATS domain"/>
    <property type="match status" value="1"/>
</dbReference>
<accession>A0A8S1D184</accession>
<sequence>MQCHNSNLEDEDFDLDVQEPECKRIKVERDGDEGDLDWRVYNIINDQFNKEINAWKDQVIEIQDLLSKGRQNLSLMRYVATKSYYRPQPSKQQSRIHPAVKKLLGSKKREEILIDLDVPETLKPIKQEPEGEKAKQTEVVLSKTPCYIPPKEKPGSSISVSTIGRSLLGKEKHTIVVGNVSKWILPEDREGESTHKWMLYVRGPPDAPDLSNVVQRVRFFLHSSYKPHDVIEVNSSPFHLSRRGWGEFPVRVQIHFFGPQNKSIEIIHNLALDKTYTGRQTLGGETKLDVWIVKESPLEEKQLSLLKMTSPVKTEPETEALPEPSPSKKVEAKALTSKSIKMMHTVPKAGAPKQIIIPSLSNRTFLIPANAGQMSGQRVITIKSATQLGTKASASQKGVSLLKPNVANKGSGPRKVIYLKLNGSGKLVPVIAPFVQPTQVKSPTTQQVKTVHSQVQLRPAIYSKAVLPLPPQNLAKSEKLQAKKSYIENFEKLAVKCTDSFDVAACALLRSLPLIDKDLAENEVYCSLHPYMIPSTDAFMAMPVGKQRAHEMLRAKDVLKCLQKQGFQEKNPWTIAKLAQAYGFTPITNCCERTVSTLVPSVYKNCYSEDSDIIKWLTSNCNNYKKFDQEAEVDVEHIRNEQRNKGAKVVPENMTKLSQKSAFIRTIAKKIGIRFDSEDDNEPNNGEAERVIYECASQLMEELLRRSHFEAMKRGSSECIALNDVQGALQQRQEFDLFRNDGLGSPLERLTLSLSLAYPLIHPLQNQ</sequence>
<dbReference type="InterPro" id="IPR005033">
    <property type="entry name" value="YEATS"/>
</dbReference>
<dbReference type="Pfam" id="PF03366">
    <property type="entry name" value="YEATS"/>
    <property type="match status" value="1"/>
</dbReference>
<dbReference type="GO" id="GO:0005634">
    <property type="term" value="C:nucleus"/>
    <property type="evidence" value="ECO:0007669"/>
    <property type="project" value="UniProtKB-SubCell"/>
</dbReference>
<dbReference type="Pfam" id="PF22951">
    <property type="entry name" value="3HBD"/>
    <property type="match status" value="1"/>
</dbReference>